<keyword evidence="5" id="KW-1185">Reference proteome</keyword>
<feature type="domain" description="AAA+ ATPase" evidence="3">
    <location>
        <begin position="414"/>
        <end position="550"/>
    </location>
</feature>
<dbReference type="InterPro" id="IPR027417">
    <property type="entry name" value="P-loop_NTPase"/>
</dbReference>
<protein>
    <recommendedName>
        <fullName evidence="3">AAA+ ATPase domain-containing protein</fullName>
    </recommendedName>
</protein>
<proteinExistence type="predicted"/>
<keyword evidence="1" id="KW-0547">Nucleotide-binding</keyword>
<gene>
    <name evidence="4" type="ORF">TeGR_g11256</name>
</gene>
<comment type="caution">
    <text evidence="4">The sequence shown here is derived from an EMBL/GenBank/DDBJ whole genome shotgun (WGS) entry which is preliminary data.</text>
</comment>
<dbReference type="InterPro" id="IPR003593">
    <property type="entry name" value="AAA+_ATPase"/>
</dbReference>
<dbReference type="SMART" id="SM00382">
    <property type="entry name" value="AAA"/>
    <property type="match status" value="1"/>
</dbReference>
<dbReference type="Gene3D" id="3.40.50.300">
    <property type="entry name" value="P-loop containing nucleotide triphosphate hydrolases"/>
    <property type="match status" value="1"/>
</dbReference>
<dbReference type="Proteomes" id="UP001165060">
    <property type="component" value="Unassembled WGS sequence"/>
</dbReference>
<evidence type="ECO:0000313" key="4">
    <source>
        <dbReference type="EMBL" id="GMI42381.1"/>
    </source>
</evidence>
<dbReference type="Pfam" id="PF00004">
    <property type="entry name" value="AAA"/>
    <property type="match status" value="1"/>
</dbReference>
<keyword evidence="2" id="KW-0067">ATP-binding</keyword>
<dbReference type="SUPFAM" id="SSF52540">
    <property type="entry name" value="P-loop containing nucleoside triphosphate hydrolases"/>
    <property type="match status" value="1"/>
</dbReference>
<organism evidence="4 5">
    <name type="scientific">Tetraparma gracilis</name>
    <dbReference type="NCBI Taxonomy" id="2962635"/>
    <lineage>
        <taxon>Eukaryota</taxon>
        <taxon>Sar</taxon>
        <taxon>Stramenopiles</taxon>
        <taxon>Ochrophyta</taxon>
        <taxon>Bolidophyceae</taxon>
        <taxon>Parmales</taxon>
        <taxon>Triparmaceae</taxon>
        <taxon>Tetraparma</taxon>
    </lineage>
</organism>
<accession>A0ABQ6N7U5</accession>
<dbReference type="CDD" id="cd19481">
    <property type="entry name" value="RecA-like_protease"/>
    <property type="match status" value="1"/>
</dbReference>
<reference evidence="4 5" key="1">
    <citation type="journal article" date="2023" name="Commun. Biol.">
        <title>Genome analysis of Parmales, the sister group of diatoms, reveals the evolutionary specialization of diatoms from phago-mixotrophs to photoautotrophs.</title>
        <authorList>
            <person name="Ban H."/>
            <person name="Sato S."/>
            <person name="Yoshikawa S."/>
            <person name="Yamada K."/>
            <person name="Nakamura Y."/>
            <person name="Ichinomiya M."/>
            <person name="Sato N."/>
            <person name="Blanc-Mathieu R."/>
            <person name="Endo H."/>
            <person name="Kuwata A."/>
            <person name="Ogata H."/>
        </authorList>
    </citation>
    <scope>NUCLEOTIDE SEQUENCE [LARGE SCALE GENOMIC DNA]</scope>
</reference>
<dbReference type="PANTHER" id="PTHR23077">
    <property type="entry name" value="AAA-FAMILY ATPASE"/>
    <property type="match status" value="1"/>
</dbReference>
<sequence>MLTSILPPLLPTSSILFDYYDPPISSFNVNGGRADAEARLSITSTCFSILALQAQAPNENQEVILDSYTAVLNANWRETDMFQAPLILKTILTALPSQKKTTEFLETMPEAVRAKIPLLINSLISNRPRRRDGRHQKLSCYINYQITAALALLHSEIDTFPPELLPPDVLEDLEMALVRSSEVAHDALCRQLAFHAAKDDTSYDPTKLIYSLLAYVTTSSDQVQMRILPQLPVLNMNIVRLGVTNYFSTQKSNGYFPRGQAIYKTIRGSRDIHNSYVYCPDTLTEAVNKLPLSCLVPVMPQLTAMVEGLCADFINGPVRGFSSNHFPPNSPPTAWATAQVTSYLSSYRDLVMKLLNNSVLSSLSNVYPMPKLLSADKRFNKFDSLLDSDLGTTTLKPLLRDKLIQPHLDHSPNAPYSVILHGPPGTAKTTVVEAVANALGYNLLTITTSTFLTNGIENSISRIVEVFDQLEDLQDTVVLFDEIEEFCLDRSITDNPSSRMLTTTMLTVINNLRKKSNCVFFFVTNRIRAVDAAVKRAGRFDLVAFVGTPALKGRVEMLERALDKTDGVQDKEAVVKAVGEAYDEGWMEHSFKYITYLENSKVIDKIVAAAKEGVVGKQTAMDIIEAQTEKMTIRDDVREEYDATEFIGRW</sequence>
<evidence type="ECO:0000256" key="2">
    <source>
        <dbReference type="ARBA" id="ARBA00022840"/>
    </source>
</evidence>
<evidence type="ECO:0000259" key="3">
    <source>
        <dbReference type="SMART" id="SM00382"/>
    </source>
</evidence>
<evidence type="ECO:0000313" key="5">
    <source>
        <dbReference type="Proteomes" id="UP001165060"/>
    </source>
</evidence>
<dbReference type="InterPro" id="IPR003959">
    <property type="entry name" value="ATPase_AAA_core"/>
</dbReference>
<dbReference type="EMBL" id="BRYB01001064">
    <property type="protein sequence ID" value="GMI42381.1"/>
    <property type="molecule type" value="Genomic_DNA"/>
</dbReference>
<dbReference type="InterPro" id="IPR050168">
    <property type="entry name" value="AAA_ATPase_domain"/>
</dbReference>
<evidence type="ECO:0000256" key="1">
    <source>
        <dbReference type="ARBA" id="ARBA00022741"/>
    </source>
</evidence>
<dbReference type="PANTHER" id="PTHR23077:SF171">
    <property type="entry name" value="NUCLEAR VALOSIN-CONTAINING PROTEIN-LIKE"/>
    <property type="match status" value="1"/>
</dbReference>
<name>A0ABQ6N7U5_9STRA</name>